<sequence length="75" mass="9275">MSLYSRLKPYVRQAEFYSVFARCIWQRLRARLFLRDSSAKLIRLLRRHVCDFLFTRYSLVHKNIYIKTFILLLFL</sequence>
<evidence type="ECO:0000313" key="2">
    <source>
        <dbReference type="Proteomes" id="UP001627154"/>
    </source>
</evidence>
<dbReference type="AlphaFoldDB" id="A0ABD2WTN9"/>
<organism evidence="1 2">
    <name type="scientific">Trichogramma kaykai</name>
    <dbReference type="NCBI Taxonomy" id="54128"/>
    <lineage>
        <taxon>Eukaryota</taxon>
        <taxon>Metazoa</taxon>
        <taxon>Ecdysozoa</taxon>
        <taxon>Arthropoda</taxon>
        <taxon>Hexapoda</taxon>
        <taxon>Insecta</taxon>
        <taxon>Pterygota</taxon>
        <taxon>Neoptera</taxon>
        <taxon>Endopterygota</taxon>
        <taxon>Hymenoptera</taxon>
        <taxon>Apocrita</taxon>
        <taxon>Proctotrupomorpha</taxon>
        <taxon>Chalcidoidea</taxon>
        <taxon>Trichogrammatidae</taxon>
        <taxon>Trichogramma</taxon>
    </lineage>
</organism>
<proteinExistence type="predicted"/>
<accession>A0ABD2WTN9</accession>
<keyword evidence="2" id="KW-1185">Reference proteome</keyword>
<gene>
    <name evidence="1" type="ORF">TKK_009598</name>
</gene>
<comment type="caution">
    <text evidence="1">The sequence shown here is derived from an EMBL/GenBank/DDBJ whole genome shotgun (WGS) entry which is preliminary data.</text>
</comment>
<reference evidence="1 2" key="1">
    <citation type="journal article" date="2024" name="bioRxiv">
        <title>A reference genome for Trichogramma kaykai: A tiny desert-dwelling parasitoid wasp with competing sex-ratio distorters.</title>
        <authorList>
            <person name="Culotta J."/>
            <person name="Lindsey A.R."/>
        </authorList>
    </citation>
    <scope>NUCLEOTIDE SEQUENCE [LARGE SCALE GENOMIC DNA]</scope>
    <source>
        <strain evidence="1 2">KSX58</strain>
    </source>
</reference>
<protein>
    <submittedName>
        <fullName evidence="1">Uncharacterized protein</fullName>
    </submittedName>
</protein>
<dbReference type="EMBL" id="JBJJXI010000071">
    <property type="protein sequence ID" value="KAL3396427.1"/>
    <property type="molecule type" value="Genomic_DNA"/>
</dbReference>
<dbReference type="Proteomes" id="UP001627154">
    <property type="component" value="Unassembled WGS sequence"/>
</dbReference>
<name>A0ABD2WTN9_9HYME</name>
<evidence type="ECO:0000313" key="1">
    <source>
        <dbReference type="EMBL" id="KAL3396427.1"/>
    </source>
</evidence>